<feature type="region of interest" description="Disordered" evidence="1">
    <location>
        <begin position="85"/>
        <end position="109"/>
    </location>
</feature>
<evidence type="ECO:0000313" key="2">
    <source>
        <dbReference type="EMBL" id="KAJ8429976.1"/>
    </source>
</evidence>
<proteinExistence type="predicted"/>
<sequence>MGEAVWQYLVERLDDMQRRLCNPISHIQFNEFSLFIQGVPSFEKWLRCVCIYANTSITIYDVVTLDEKNLNNICGSVIENVVQSTANKDDNDKGGDCTEGRDDSKQETEDVNDVGTQIVLVMLKEKVLLPHLQLRKSGQFERGKKLLCKEDGHHPRATIVGHVLTIRLLELYLTALMLAIELKLVKDIRVKCGKFKKGGKTWKMELPKLERRHICVDFLEGLINVVPNCGPSDDALSTTCEHHPYPDFMYGTRSMQAQVLCPVPYEKV</sequence>
<evidence type="ECO:0000256" key="1">
    <source>
        <dbReference type="SAM" id="MobiDB-lite"/>
    </source>
</evidence>
<dbReference type="EMBL" id="JAKOGI010000838">
    <property type="protein sequence ID" value="KAJ8429976.1"/>
    <property type="molecule type" value="Genomic_DNA"/>
</dbReference>
<name>A0A9Q1Q6D6_9CARY</name>
<accession>A0A9Q1Q6D6</accession>
<gene>
    <name evidence="2" type="ORF">Cgig2_029602</name>
</gene>
<reference evidence="2" key="1">
    <citation type="submission" date="2022-04" db="EMBL/GenBank/DDBJ databases">
        <title>Carnegiea gigantea Genome sequencing and assembly v2.</title>
        <authorList>
            <person name="Copetti D."/>
            <person name="Sanderson M.J."/>
            <person name="Burquez A."/>
            <person name="Wojciechowski M.F."/>
        </authorList>
    </citation>
    <scope>NUCLEOTIDE SEQUENCE</scope>
    <source>
        <strain evidence="2">SGP5-SGP5p</strain>
        <tissue evidence="2">Aerial part</tissue>
    </source>
</reference>
<comment type="caution">
    <text evidence="2">The sequence shown here is derived from an EMBL/GenBank/DDBJ whole genome shotgun (WGS) entry which is preliminary data.</text>
</comment>
<feature type="compositionally biased region" description="Basic and acidic residues" evidence="1">
    <location>
        <begin position="87"/>
        <end position="108"/>
    </location>
</feature>
<protein>
    <submittedName>
        <fullName evidence="2">Uncharacterized protein</fullName>
    </submittedName>
</protein>
<dbReference type="Proteomes" id="UP001153076">
    <property type="component" value="Unassembled WGS sequence"/>
</dbReference>
<dbReference type="AlphaFoldDB" id="A0A9Q1Q6D6"/>
<keyword evidence="3" id="KW-1185">Reference proteome</keyword>
<organism evidence="2 3">
    <name type="scientific">Carnegiea gigantea</name>
    <dbReference type="NCBI Taxonomy" id="171969"/>
    <lineage>
        <taxon>Eukaryota</taxon>
        <taxon>Viridiplantae</taxon>
        <taxon>Streptophyta</taxon>
        <taxon>Embryophyta</taxon>
        <taxon>Tracheophyta</taxon>
        <taxon>Spermatophyta</taxon>
        <taxon>Magnoliopsida</taxon>
        <taxon>eudicotyledons</taxon>
        <taxon>Gunneridae</taxon>
        <taxon>Pentapetalae</taxon>
        <taxon>Caryophyllales</taxon>
        <taxon>Cactineae</taxon>
        <taxon>Cactaceae</taxon>
        <taxon>Cactoideae</taxon>
        <taxon>Echinocereeae</taxon>
        <taxon>Carnegiea</taxon>
    </lineage>
</organism>
<evidence type="ECO:0000313" key="3">
    <source>
        <dbReference type="Proteomes" id="UP001153076"/>
    </source>
</evidence>